<dbReference type="Gene3D" id="3.30.930.10">
    <property type="entry name" value="Bira Bifunctional Protein, Domain 2"/>
    <property type="match status" value="1"/>
</dbReference>
<dbReference type="InterPro" id="IPR012340">
    <property type="entry name" value="NA-bd_OB-fold"/>
</dbReference>
<sequence>MDVSLPEPTTATIRDRQKFVGQRVKVFGFVHRLRQGKKLTFLVLRDGSGYLQNYSCRPAIGGVKKSMRAHFDAADYNEVDPPTLGQTQVESGSTLFKLDFFERAREALRIWSGYSGSPRKALMTDKINQPILLTRFPHEIKPFYMARCEDDNELMNQWTCSCLVSERLLVAL</sequence>
<dbReference type="GO" id="GO:0005737">
    <property type="term" value="C:cytoplasm"/>
    <property type="evidence" value="ECO:0007669"/>
    <property type="project" value="UniProtKB-SubCell"/>
</dbReference>
<evidence type="ECO:0000256" key="1">
    <source>
        <dbReference type="ARBA" id="ARBA00004496"/>
    </source>
</evidence>
<dbReference type="GO" id="GO:0004816">
    <property type="term" value="F:asparagine-tRNA ligase activity"/>
    <property type="evidence" value="ECO:0007669"/>
    <property type="project" value="TreeGrafter"/>
</dbReference>
<name>A0A915E274_9BILA</name>
<keyword evidence="2" id="KW-0963">Cytoplasm</keyword>
<dbReference type="GO" id="GO:0005524">
    <property type="term" value="F:ATP binding"/>
    <property type="evidence" value="ECO:0007669"/>
    <property type="project" value="UniProtKB-KW"/>
</dbReference>
<keyword evidence="4" id="KW-0030">Aminoacyl-tRNA synthetase</keyword>
<evidence type="ECO:0000256" key="3">
    <source>
        <dbReference type="ARBA" id="ARBA00022917"/>
    </source>
</evidence>
<dbReference type="GO" id="GO:0006421">
    <property type="term" value="P:asparaginyl-tRNA aminoacylation"/>
    <property type="evidence" value="ECO:0007669"/>
    <property type="project" value="TreeGrafter"/>
</dbReference>
<evidence type="ECO:0000256" key="2">
    <source>
        <dbReference type="ARBA" id="ARBA00022490"/>
    </source>
</evidence>
<keyword evidence="5" id="KW-1185">Reference proteome</keyword>
<dbReference type="SUPFAM" id="SSF50249">
    <property type="entry name" value="Nucleic acid-binding proteins"/>
    <property type="match status" value="1"/>
</dbReference>
<evidence type="ECO:0000313" key="6">
    <source>
        <dbReference type="WBParaSite" id="jg25690"/>
    </source>
</evidence>
<dbReference type="PANTHER" id="PTHR22594:SF16">
    <property type="entry name" value="ASPARAGINE--TRNA LIGASE, CYTOPLASMIC"/>
    <property type="match status" value="1"/>
</dbReference>
<accession>A0A915E274</accession>
<organism evidence="5 6">
    <name type="scientific">Ditylenchus dipsaci</name>
    <dbReference type="NCBI Taxonomy" id="166011"/>
    <lineage>
        <taxon>Eukaryota</taxon>
        <taxon>Metazoa</taxon>
        <taxon>Ecdysozoa</taxon>
        <taxon>Nematoda</taxon>
        <taxon>Chromadorea</taxon>
        <taxon>Rhabditida</taxon>
        <taxon>Tylenchina</taxon>
        <taxon>Tylenchomorpha</taxon>
        <taxon>Sphaerularioidea</taxon>
        <taxon>Anguinidae</taxon>
        <taxon>Anguininae</taxon>
        <taxon>Ditylenchus</taxon>
    </lineage>
</organism>
<dbReference type="PANTHER" id="PTHR22594">
    <property type="entry name" value="ASPARTYL/LYSYL-TRNA SYNTHETASE"/>
    <property type="match status" value="1"/>
</dbReference>
<dbReference type="WBParaSite" id="jg25690">
    <property type="protein sequence ID" value="jg25690"/>
    <property type="gene ID" value="jg25690"/>
</dbReference>
<evidence type="ECO:0000313" key="5">
    <source>
        <dbReference type="Proteomes" id="UP000887574"/>
    </source>
</evidence>
<comment type="subcellular location">
    <subcellularLocation>
        <location evidence="1">Cytoplasm</location>
    </subcellularLocation>
</comment>
<protein>
    <submittedName>
        <fullName evidence="6">Aminoacyl-tRNA synthetase class II (D/K/N) domain-containing protein</fullName>
    </submittedName>
</protein>
<proteinExistence type="predicted"/>
<keyword evidence="3" id="KW-0648">Protein biosynthesis</keyword>
<dbReference type="Proteomes" id="UP000887574">
    <property type="component" value="Unplaced"/>
</dbReference>
<keyword evidence="4" id="KW-0436">Ligase</keyword>
<dbReference type="InterPro" id="IPR045864">
    <property type="entry name" value="aa-tRNA-synth_II/BPL/LPL"/>
</dbReference>
<evidence type="ECO:0000256" key="4">
    <source>
        <dbReference type="ARBA" id="ARBA00023146"/>
    </source>
</evidence>
<dbReference type="AlphaFoldDB" id="A0A915E274"/>
<dbReference type="Gene3D" id="2.40.50.140">
    <property type="entry name" value="Nucleic acid-binding proteins"/>
    <property type="match status" value="1"/>
</dbReference>
<reference evidence="6" key="1">
    <citation type="submission" date="2022-11" db="UniProtKB">
        <authorList>
            <consortium name="WormBaseParasite"/>
        </authorList>
    </citation>
    <scope>IDENTIFICATION</scope>
</reference>